<sequence>MTRALARRVRELEASGRIPPLRPPRDPLLEVLSDDELRELQTAVTTSKHPATDPDDRQRAKERAAGIYDLARARLASNTEGKLP</sequence>
<accession>A0A1H4F209</accession>
<dbReference type="AlphaFoldDB" id="A0A1H4F209"/>
<proteinExistence type="predicted"/>
<keyword evidence="3" id="KW-1185">Reference proteome</keyword>
<evidence type="ECO:0000256" key="1">
    <source>
        <dbReference type="SAM" id="MobiDB-lite"/>
    </source>
</evidence>
<gene>
    <name evidence="2" type="ORF">SAMN05444370_11763</name>
</gene>
<organism evidence="2 3">
    <name type="scientific">Rubrimonas cliftonensis</name>
    <dbReference type="NCBI Taxonomy" id="89524"/>
    <lineage>
        <taxon>Bacteria</taxon>
        <taxon>Pseudomonadati</taxon>
        <taxon>Pseudomonadota</taxon>
        <taxon>Alphaproteobacteria</taxon>
        <taxon>Rhodobacterales</taxon>
        <taxon>Paracoccaceae</taxon>
        <taxon>Rubrimonas</taxon>
    </lineage>
</organism>
<protein>
    <submittedName>
        <fullName evidence="2">Uncharacterized protein</fullName>
    </submittedName>
</protein>
<evidence type="ECO:0000313" key="3">
    <source>
        <dbReference type="Proteomes" id="UP000198703"/>
    </source>
</evidence>
<dbReference type="EMBL" id="FNQM01000017">
    <property type="protein sequence ID" value="SEA91020.1"/>
    <property type="molecule type" value="Genomic_DNA"/>
</dbReference>
<dbReference type="Proteomes" id="UP000198703">
    <property type="component" value="Unassembled WGS sequence"/>
</dbReference>
<feature type="region of interest" description="Disordered" evidence="1">
    <location>
        <begin position="1"/>
        <end position="28"/>
    </location>
</feature>
<evidence type="ECO:0000313" key="2">
    <source>
        <dbReference type="EMBL" id="SEA91020.1"/>
    </source>
</evidence>
<name>A0A1H4F209_9RHOB</name>
<reference evidence="2 3" key="1">
    <citation type="submission" date="2016-10" db="EMBL/GenBank/DDBJ databases">
        <authorList>
            <person name="de Groot N.N."/>
        </authorList>
    </citation>
    <scope>NUCLEOTIDE SEQUENCE [LARGE SCALE GENOMIC DNA]</scope>
    <source>
        <strain evidence="2 3">DSM 15345</strain>
    </source>
</reference>
<dbReference type="RefSeq" id="WP_139284139.1">
    <property type="nucleotide sequence ID" value="NZ_FNQM01000017.1"/>
</dbReference>
<dbReference type="STRING" id="89524.SAMN05444370_11763"/>